<dbReference type="GO" id="GO:0046933">
    <property type="term" value="F:proton-transporting ATP synthase activity, rotational mechanism"/>
    <property type="evidence" value="ECO:0007669"/>
    <property type="project" value="InterPro"/>
</dbReference>
<proteinExistence type="inferred from homology"/>
<reference evidence="8" key="1">
    <citation type="journal article" date="2017" name="Gigascience">
        <title>The genome draft of coconut (Cocos nucifera).</title>
        <authorList>
            <person name="Xiao Y."/>
            <person name="Xu P."/>
            <person name="Fan H."/>
            <person name="Baudouin L."/>
            <person name="Xia W."/>
            <person name="Bocs S."/>
            <person name="Xu J."/>
            <person name="Li Q."/>
            <person name="Guo A."/>
            <person name="Zhou L."/>
            <person name="Li J."/>
            <person name="Wu Y."/>
            <person name="Ma Z."/>
            <person name="Armero A."/>
            <person name="Issali A.E."/>
            <person name="Liu N."/>
            <person name="Peng M."/>
            <person name="Yang Y."/>
        </authorList>
    </citation>
    <scope>NUCLEOTIDE SEQUENCE</scope>
    <source>
        <tissue evidence="8">Spear leaf of Hainan Tall coconut</tissue>
    </source>
</reference>
<evidence type="ECO:0000313" key="8">
    <source>
        <dbReference type="EMBL" id="KAG1347035.1"/>
    </source>
</evidence>
<organism evidence="8 9">
    <name type="scientific">Cocos nucifera</name>
    <name type="common">Coconut palm</name>
    <dbReference type="NCBI Taxonomy" id="13894"/>
    <lineage>
        <taxon>Eukaryota</taxon>
        <taxon>Viridiplantae</taxon>
        <taxon>Streptophyta</taxon>
        <taxon>Embryophyta</taxon>
        <taxon>Tracheophyta</taxon>
        <taxon>Spermatophyta</taxon>
        <taxon>Magnoliopsida</taxon>
        <taxon>Liliopsida</taxon>
        <taxon>Arecaceae</taxon>
        <taxon>Arecoideae</taxon>
        <taxon>Cocoseae</taxon>
        <taxon>Attaleinae</taxon>
        <taxon>Cocos</taxon>
    </lineage>
</organism>
<keyword evidence="2" id="KW-0813">Transport</keyword>
<dbReference type="InterPro" id="IPR000711">
    <property type="entry name" value="ATPase_OSCP/dsu"/>
</dbReference>
<keyword evidence="3" id="KW-0375">Hydrogen ion transport</keyword>
<dbReference type="Proteomes" id="UP000797356">
    <property type="component" value="Chromosome 6"/>
</dbReference>
<evidence type="ECO:0000256" key="7">
    <source>
        <dbReference type="SAM" id="MobiDB-lite"/>
    </source>
</evidence>
<reference evidence="8" key="2">
    <citation type="submission" date="2019-07" db="EMBL/GenBank/DDBJ databases">
        <authorList>
            <person name="Yang Y."/>
            <person name="Bocs S."/>
            <person name="Baudouin L."/>
        </authorList>
    </citation>
    <scope>NUCLEOTIDE SEQUENCE</scope>
    <source>
        <tissue evidence="8">Spear leaf of Hainan Tall coconut</tissue>
    </source>
</reference>
<accession>A0A8K0N2Y3</accession>
<dbReference type="HAMAP" id="MF_01416">
    <property type="entry name" value="ATP_synth_delta_bact"/>
    <property type="match status" value="1"/>
</dbReference>
<sequence length="260" mass="28363">MSILNQSLGPCGQPLFPSKSTDAQDACQHLPKAMPLHGTRSLKAPQLSSSKSASITIASRDSSVGESFTGATNVSTENERQNGMPEGLSNGIGNLSHLLGNEHQYNSMDHHVTIKHDDERRTAIHDVEFQPFTLNFFHSFMYNEKLNVIEDVMGEVGCISSQPIDVLAIAVSSAVKLDGRQIDLIARKMQRLTGFRNLRIENIIDPSLIAGFVISYGDDDSHVIDLSVKGRLAALAARVESSDQRVANHGQNWSLLKSKG</sequence>
<keyword evidence="9" id="KW-1185">Reference proteome</keyword>
<evidence type="ECO:0000256" key="3">
    <source>
        <dbReference type="ARBA" id="ARBA00022781"/>
    </source>
</evidence>
<evidence type="ECO:0000256" key="4">
    <source>
        <dbReference type="ARBA" id="ARBA00023065"/>
    </source>
</evidence>
<evidence type="ECO:0000256" key="6">
    <source>
        <dbReference type="ARBA" id="ARBA00023310"/>
    </source>
</evidence>
<dbReference type="EMBL" id="CM017877">
    <property type="protein sequence ID" value="KAG1347035.1"/>
    <property type="molecule type" value="Genomic_DNA"/>
</dbReference>
<keyword evidence="6" id="KW-0066">ATP synthesis</keyword>
<comment type="caution">
    <text evidence="8">The sequence shown here is derived from an EMBL/GenBank/DDBJ whole genome shotgun (WGS) entry which is preliminary data.</text>
</comment>
<gene>
    <name evidence="8" type="ORF">COCNU_06G008640</name>
</gene>
<dbReference type="GO" id="GO:0016020">
    <property type="term" value="C:membrane"/>
    <property type="evidence" value="ECO:0007669"/>
    <property type="project" value="UniProtKB-SubCell"/>
</dbReference>
<dbReference type="AlphaFoldDB" id="A0A8K0N2Y3"/>
<dbReference type="OrthoDB" id="1262810at2759"/>
<keyword evidence="4" id="KW-0406">Ion transport</keyword>
<evidence type="ECO:0000256" key="1">
    <source>
        <dbReference type="ARBA" id="ARBA00004370"/>
    </source>
</evidence>
<name>A0A8K0N2Y3_COCNU</name>
<comment type="subcellular location">
    <subcellularLocation>
        <location evidence="1">Membrane</location>
    </subcellularLocation>
</comment>
<dbReference type="PANTHER" id="PTHR11910">
    <property type="entry name" value="ATP SYNTHASE DELTA CHAIN"/>
    <property type="match status" value="1"/>
</dbReference>
<evidence type="ECO:0000313" key="9">
    <source>
        <dbReference type="Proteomes" id="UP000797356"/>
    </source>
</evidence>
<protein>
    <submittedName>
        <fullName evidence="8">ATP synthase delta chain, chloroplastic</fullName>
    </submittedName>
</protein>
<feature type="region of interest" description="Disordered" evidence="7">
    <location>
        <begin position="1"/>
        <end position="59"/>
    </location>
</feature>
<evidence type="ECO:0000256" key="5">
    <source>
        <dbReference type="ARBA" id="ARBA00023136"/>
    </source>
</evidence>
<feature type="compositionally biased region" description="Low complexity" evidence="7">
    <location>
        <begin position="48"/>
        <end position="59"/>
    </location>
</feature>
<dbReference type="Pfam" id="PF00213">
    <property type="entry name" value="OSCP"/>
    <property type="match status" value="1"/>
</dbReference>
<keyword evidence="5" id="KW-0472">Membrane</keyword>
<evidence type="ECO:0000256" key="2">
    <source>
        <dbReference type="ARBA" id="ARBA00022448"/>
    </source>
</evidence>